<organism evidence="3 4">
    <name type="scientific">Photobacterium halotolerans</name>
    <dbReference type="NCBI Taxonomy" id="265726"/>
    <lineage>
        <taxon>Bacteria</taxon>
        <taxon>Pseudomonadati</taxon>
        <taxon>Pseudomonadota</taxon>
        <taxon>Gammaproteobacteria</taxon>
        <taxon>Vibrionales</taxon>
        <taxon>Vibrionaceae</taxon>
        <taxon>Photobacterium</taxon>
    </lineage>
</organism>
<dbReference type="PROSITE" id="PS51257">
    <property type="entry name" value="PROKAR_LIPOPROTEIN"/>
    <property type="match status" value="1"/>
</dbReference>
<dbReference type="Pfam" id="PF19078">
    <property type="entry name" value="Big_12"/>
    <property type="match status" value="1"/>
</dbReference>
<evidence type="ECO:0000259" key="2">
    <source>
        <dbReference type="Pfam" id="PF19078"/>
    </source>
</evidence>
<dbReference type="EMBL" id="JWYV01000027">
    <property type="protein sequence ID" value="KKC98040.1"/>
    <property type="molecule type" value="Genomic_DNA"/>
</dbReference>
<comment type="caution">
    <text evidence="3">The sequence shown here is derived from an EMBL/GenBank/DDBJ whole genome shotgun (WGS) entry which is preliminary data.</text>
</comment>
<evidence type="ECO:0000313" key="4">
    <source>
        <dbReference type="Proteomes" id="UP000033633"/>
    </source>
</evidence>
<protein>
    <recommendedName>
        <fullName evidence="2">Bacterial Ig-like domain-containing protein</fullName>
    </recommendedName>
</protein>
<evidence type="ECO:0000313" key="3">
    <source>
        <dbReference type="EMBL" id="KKC98040.1"/>
    </source>
</evidence>
<feature type="chain" id="PRO_5002496132" description="Bacterial Ig-like domain-containing protein" evidence="1">
    <location>
        <begin position="19"/>
        <end position="2570"/>
    </location>
</feature>
<dbReference type="RefSeq" id="WP_046222436.1">
    <property type="nucleotide sequence ID" value="NZ_JWYV01000027.1"/>
</dbReference>
<gene>
    <name evidence="3" type="ORF">KY46_20410</name>
</gene>
<evidence type="ECO:0000256" key="1">
    <source>
        <dbReference type="SAM" id="SignalP"/>
    </source>
</evidence>
<sequence length="2570" mass="278910">MFRRIVLLLLSIIISACGGEESYPEYPKDRQQGILSGVVFDAAVSNATVRVYEFNQGKVGRLLATTNTNPDGRFSVALTAGSTPLYIESSGGGFLDPYSNHVVTANDRGPIKLRTYVNFIEGQSRKVMLTPLTNIAVGLADYNMMRLGQQTAAAIESANAAVNSQYGFDVIATEPLDISKGNWSAIATQGHQYGAFLLAYSSLAYESLQNSGGSDSEKNIYTSYNLADLQFRDIQATGQLDGWSMDEVSALPVALSYGLEKINADFYTNSMAQHLLRVVNNPEVNTSGTPPGDYSTLVNKLNNASGGIYATRTPEIIDDEPPVVTRVGQDVLSGSGLVTVKVTDFIGIDSVDVYIQTRPEGGNWGESESCMGSNSALCSVQSENIKSGVREAQVVTKVNTLAIDQLSTEAMQARLVFGVADVLENANNTNYVPLQWDNIAPTINITSPGAFNPVNQQIYILSGTIEDAGSDIASVSIGVNAGVPEPIACTMQLDEATQEEVCVFSKTYDKTLFIGGQTNFFISASDVSGNTKVEPHVVLSDTTAPTQAISFPQVAMKFFDADAGEYQDNLTQEYFQDLYGKQYLNLNYAYALQGLKGVHPDVDFSDFTSLILDQNQIPYLVLTVSDSAGGSELTQTSAEDLVVTVTYEAGNIGEQATIIHKQVNLGDKIPHEILPEPDADGYINQVRYFIPFVKEIFGSDFTRVNEQHAQTITIVTKDRSGNTSVPYKFQFKSTFNLPTIKITAPYINASANVERLLGSGKWGLVGSCTLLAQSSTTSSEKLKDAANCTLNSQFAGEIHRVTLTGPSALFYNWSKEERQTVTLTEENGLRAYAVVGGGNGNRELVVTELSVFQSGFFDYLFEQSDKSQATAKSLLSQVDAMFGEQSTQFFGFNPVSTRYATADELAQIPNPPSSPYLYRFLLEAMVKMSESVPIKNSIDLAKSFYSDISSNGKPDGLNAAGESVDFGGLPLSERFYREELGKQFYAVTAGDKSIYPIDSKVAMYYANRFAKSDPKLQGQPVFTKTPEPVDQEPPSVTVDPLATNLVETNNRVYISGDLSAIANVSDPSGLDKSTFPTKLELLWGDDDSVDATNLTGVTSILIDNDPYQEKHQFGVNTLNNFPGIARLDLLLSSSDREGNSHGYHSMLPFSKIYYVDNEPPSYSFTPPFRADALPDDTYINTNYKQLLKFTIDERVGEDASRRRFIFRNGSQERVVSSDEMVTEGNVVKIFLCRAEKCNGDSTPTVDLGPGKWVLLTEGGDSLGNTITATDPNVGRYQVNIDYEEPAILPTEISMLGGNEQWAPISVINNGVGNVSPLGDIQLQLHTGAGLVELEPCIQGQDCSGLPAYTLGDKGNTKVQLVADNLIHGKTYTLYISASDTAFQPNIGEGKFEFKVDKMGPSITTPTLADGTAPELSGNIMGTRFKVSIASITDDSGVEDVSVWQELTDKNVQLVEAFKPEGLNNIDINLQPANTALIQTDEGKQIKIFVKATDSHGFEGRSNAVSTLFDNEGPTISLINYSPDDFYVPGFIFNVAVRDEGVNPIAPGAVSYWTYTGSSPAPGDEGKQPTNETQIETNMQQDFTLKIRAQDIRGNAQEKPFAIKVDKTAPEVSLTARYQANDLEISPNENITKNGTVDLYLNAFDPESQIDSNIEASLIRDGNTEGETIVFSPVEGNDRLWKSQLNTQIANDGQYNLIVTVYNRAKANKPEERKKNRLVRSLKVQREGYSLSITKPIDFGTHVFGRSFRAEFGVQNAPGAILNKLECWLREDYNSDKAPDNDTSGLYKVYTNTATPVCQFDNVDTNLLINPVLITRTTASNEAQVDQIFSFNMLDVDAPLIANKDAFILKQGDVDTIDGVKKLTIRVTVDDVLSGMDSTATVKLLKGLTEYEPTSIQPSNGNQTITYTFTGDYEDLIRRGQIEHFVKLTGLKDKAGNIVVDTDANIQLRVPNVKPDIEITGVKNGDFINGQEVNFFLKKSVGEEARQENIFVDLGASAFDFLTNRNNFPTQTICADDPAFECIKFEGNISPDHANSTIKIKARIVDIWGNEAETYLELGIDNKPPMISDIYSISSNTSNQVLVNFDISDEDSGLKAVKYTVKDIGNSSFIVDKSAEDETIAQLEFDTSKLGNEKSFRVEIKATDNVGQVQSKDFTIDITKPTVTLELPSVAKEQSNLILQNLNQTFNIITSAVPETRAEVMRYVFTLVALDPGLDNISVEGNFAGIDSATGSLSLNESLQGRYDLKLSVFDNLGRDISSFTLKDETVPTTQKPVLVDMANPVIANVQSQQQAVPPVNNKFVLHVSADISDHHLIDSSVTASLSQGASTILPVKIVRPDAPSNTYLFEFLVEAGSYELTFNAADAAGHSQSLIVPAVTVDPWQVPTVAVSTQDGLTELGSGQDTPLVFDFSEPVSGFAAEDIVLTAASGGDAGTLSGLAEQSPGRWTAVYRAPVGVDTGITLSVTADSYVSAATQLAGSAGSLSLDVIGSPLTASVSLPEGDEVSRIGTIAVTFTFNRPVSGEVVPLPEEGVWSNLRKNPGMTEITYDFSPQSLAVGVHQVGVAAGYLDDYG</sequence>
<dbReference type="InterPro" id="IPR044048">
    <property type="entry name" value="Big_12"/>
</dbReference>
<accession>A0A0F5V798</accession>
<feature type="domain" description="Bacterial Ig-like" evidence="2">
    <location>
        <begin position="2381"/>
        <end position="2475"/>
    </location>
</feature>
<feature type="non-terminal residue" evidence="3">
    <location>
        <position position="2570"/>
    </location>
</feature>
<name>A0A0F5V798_9GAMM</name>
<keyword evidence="4" id="KW-1185">Reference proteome</keyword>
<keyword evidence="1" id="KW-0732">Signal</keyword>
<dbReference type="Proteomes" id="UP000033633">
    <property type="component" value="Unassembled WGS sequence"/>
</dbReference>
<dbReference type="OrthoDB" id="5807000at2"/>
<proteinExistence type="predicted"/>
<feature type="signal peptide" evidence="1">
    <location>
        <begin position="1"/>
        <end position="18"/>
    </location>
</feature>
<reference evidence="3 4" key="1">
    <citation type="submission" date="2014-12" db="EMBL/GenBank/DDBJ databases">
        <title>Mercury Reductase activity and rhizosphere competence traits in the genome of root associated Photobacterium halotolerans MELD1.</title>
        <authorList>
            <person name="Mathew D.C."/>
            <person name="Huang C.-C."/>
        </authorList>
    </citation>
    <scope>NUCLEOTIDE SEQUENCE [LARGE SCALE GENOMIC DNA]</scope>
    <source>
        <strain evidence="3 4">MELD1</strain>
    </source>
</reference>